<gene>
    <name evidence="1" type="ORF">CEXT_378911</name>
</gene>
<evidence type="ECO:0000313" key="1">
    <source>
        <dbReference type="EMBL" id="GIY13078.1"/>
    </source>
</evidence>
<accession>A0AAV4QTU4</accession>
<proteinExistence type="predicted"/>
<comment type="caution">
    <text evidence="1">The sequence shown here is derived from an EMBL/GenBank/DDBJ whole genome shotgun (WGS) entry which is preliminary data.</text>
</comment>
<dbReference type="Proteomes" id="UP001054945">
    <property type="component" value="Unassembled WGS sequence"/>
</dbReference>
<name>A0AAV4QTU4_CAEEX</name>
<sequence length="70" mass="8025">MTATNMRQIDKCPEQVQTDWILVEKGVSKEVFVIKIPIRPFLRGMTLEFPTKSILKMCVVDDDGHQYAAN</sequence>
<reference evidence="1 2" key="1">
    <citation type="submission" date="2021-06" db="EMBL/GenBank/DDBJ databases">
        <title>Caerostris extrusa draft genome.</title>
        <authorList>
            <person name="Kono N."/>
            <person name="Arakawa K."/>
        </authorList>
    </citation>
    <scope>NUCLEOTIDE SEQUENCE [LARGE SCALE GENOMIC DNA]</scope>
</reference>
<protein>
    <submittedName>
        <fullName evidence="1">Uncharacterized protein</fullName>
    </submittedName>
</protein>
<evidence type="ECO:0000313" key="2">
    <source>
        <dbReference type="Proteomes" id="UP001054945"/>
    </source>
</evidence>
<keyword evidence="2" id="KW-1185">Reference proteome</keyword>
<dbReference type="AlphaFoldDB" id="A0AAV4QTU4"/>
<dbReference type="EMBL" id="BPLR01006889">
    <property type="protein sequence ID" value="GIY13078.1"/>
    <property type="molecule type" value="Genomic_DNA"/>
</dbReference>
<organism evidence="1 2">
    <name type="scientific">Caerostris extrusa</name>
    <name type="common">Bark spider</name>
    <name type="synonym">Caerostris bankana</name>
    <dbReference type="NCBI Taxonomy" id="172846"/>
    <lineage>
        <taxon>Eukaryota</taxon>
        <taxon>Metazoa</taxon>
        <taxon>Ecdysozoa</taxon>
        <taxon>Arthropoda</taxon>
        <taxon>Chelicerata</taxon>
        <taxon>Arachnida</taxon>
        <taxon>Araneae</taxon>
        <taxon>Araneomorphae</taxon>
        <taxon>Entelegynae</taxon>
        <taxon>Araneoidea</taxon>
        <taxon>Araneidae</taxon>
        <taxon>Caerostris</taxon>
    </lineage>
</organism>